<dbReference type="RefSeq" id="WP_136409591.1">
    <property type="nucleotide sequence ID" value="NZ_CP039393.1"/>
</dbReference>
<evidence type="ECO:0000256" key="2">
    <source>
        <dbReference type="SAM" id="SignalP"/>
    </source>
</evidence>
<dbReference type="Pfam" id="PF19904">
    <property type="entry name" value="DUF6377"/>
    <property type="match status" value="1"/>
</dbReference>
<organism evidence="4 5">
    <name type="scientific">Muribaculum gordoncarteri</name>
    <dbReference type="NCBI Taxonomy" id="2530390"/>
    <lineage>
        <taxon>Bacteria</taxon>
        <taxon>Pseudomonadati</taxon>
        <taxon>Bacteroidota</taxon>
        <taxon>Bacteroidia</taxon>
        <taxon>Bacteroidales</taxon>
        <taxon>Muribaculaceae</taxon>
        <taxon>Muribaculum</taxon>
    </lineage>
</organism>
<evidence type="ECO:0000313" key="4">
    <source>
        <dbReference type="EMBL" id="QCD34602.1"/>
    </source>
</evidence>
<feature type="signal peptide" evidence="2">
    <location>
        <begin position="1"/>
        <end position="20"/>
    </location>
</feature>
<feature type="chain" id="PRO_5020898458" description="DUF6377 domain-containing protein" evidence="2">
    <location>
        <begin position="21"/>
        <end position="527"/>
    </location>
</feature>
<dbReference type="OrthoDB" id="1044679at2"/>
<sequence>MNRIVVSLLLPLVFCAVCRADDLPATLDDAIKRLDKALPLRYEKVARRFARIDSMRDVVESVGGVKNADLSFVENIGVEYSSLNIDSALSVFDSGYKAALERGDSVAAVRFRLRMARIYPLKSIVKETINIYESIDALELDSAERRLYYDSGRFSYVLMASMYSSTEFAGEYFERACLFNDSLMTLIGENDSIYKLYLGTDYLNKKQYSLSIAALNDLLETLEMDNIVFPETALLLSANYAERGRTEQALYYTALVALSDIECGYLSSEALRRLGTGLYSRGDNKHAHRYLLASQENIAKTGAVMRSGLVAKSLPMIVGTHRDEERRFTRMLIIIIVCLVLILSLIFVIMYNHYRSLKRLRRMKDNLEQANQIKEVYIGRFLSLCSICMDCMDKLDDFNRIVGRKIVAGQVDELLSMVKSGKMSDEYSHQFYEVFDDAFVNIYPTFVDDVNKLLEPDKAISLSEDGHLPPELRIIALMRLGLDDSAQMARFLGLSLNTVYTYRNRIKSRARNRDTFDSDIMNIGILS</sequence>
<protein>
    <recommendedName>
        <fullName evidence="3">DUF6377 domain-containing protein</fullName>
    </recommendedName>
</protein>
<reference evidence="4 5" key="1">
    <citation type="submission" date="2019-02" db="EMBL/GenBank/DDBJ databases">
        <title>Isolation and identification of novel species under the genus Muribaculum.</title>
        <authorList>
            <person name="Miyake S."/>
            <person name="Ding Y."/>
            <person name="Low A."/>
            <person name="Soh M."/>
            <person name="Seedorf H."/>
        </authorList>
    </citation>
    <scope>NUCLEOTIDE SEQUENCE [LARGE SCALE GENOMIC DNA]</scope>
    <source>
        <strain evidence="4 5">TLL-A4</strain>
    </source>
</reference>
<dbReference type="EMBL" id="CP039393">
    <property type="protein sequence ID" value="QCD34602.1"/>
    <property type="molecule type" value="Genomic_DNA"/>
</dbReference>
<keyword evidence="1" id="KW-0472">Membrane</keyword>
<evidence type="ECO:0000259" key="3">
    <source>
        <dbReference type="Pfam" id="PF19904"/>
    </source>
</evidence>
<accession>A0A4P7VBA2</accession>
<gene>
    <name evidence="4" type="ORF">E7746_01260</name>
</gene>
<keyword evidence="1" id="KW-1133">Transmembrane helix</keyword>
<name>A0A4P7VBA2_9BACT</name>
<feature type="transmembrane region" description="Helical" evidence="1">
    <location>
        <begin position="331"/>
        <end position="354"/>
    </location>
</feature>
<proteinExistence type="predicted"/>
<dbReference type="InterPro" id="IPR045957">
    <property type="entry name" value="DUF6377"/>
</dbReference>
<dbReference type="Proteomes" id="UP000297031">
    <property type="component" value="Chromosome"/>
</dbReference>
<evidence type="ECO:0000313" key="5">
    <source>
        <dbReference type="Proteomes" id="UP000297031"/>
    </source>
</evidence>
<keyword evidence="1" id="KW-0812">Transmembrane</keyword>
<dbReference type="AlphaFoldDB" id="A0A4P7VBA2"/>
<feature type="domain" description="DUF6377" evidence="3">
    <location>
        <begin position="260"/>
        <end position="489"/>
    </location>
</feature>
<keyword evidence="2" id="KW-0732">Signal</keyword>
<keyword evidence="5" id="KW-1185">Reference proteome</keyword>
<dbReference type="KEGG" id="mgod:E7746_01260"/>
<evidence type="ECO:0000256" key="1">
    <source>
        <dbReference type="SAM" id="Phobius"/>
    </source>
</evidence>